<keyword evidence="8" id="KW-1185">Reference proteome</keyword>
<accession>A0ABQ5Z7M8</accession>
<comment type="function">
    <text evidence="1 6">Forms part of the ribosomal stalk, playing a central role in the interaction of the ribosome with GTP-bound translation factors.</text>
</comment>
<dbReference type="Gene3D" id="3.30.70.1730">
    <property type="match status" value="1"/>
</dbReference>
<protein>
    <recommendedName>
        <fullName evidence="5 6">Large ribosomal subunit protein uL10</fullName>
    </recommendedName>
</protein>
<dbReference type="NCBIfam" id="NF000955">
    <property type="entry name" value="PRK00099.1-1"/>
    <property type="match status" value="1"/>
</dbReference>
<dbReference type="HAMAP" id="MF_00362">
    <property type="entry name" value="Ribosomal_uL10"/>
    <property type="match status" value="1"/>
</dbReference>
<gene>
    <name evidence="6 7" type="primary">rplJ</name>
    <name evidence="7" type="ORF">GCM10007925_11580</name>
</gene>
<evidence type="ECO:0000256" key="4">
    <source>
        <dbReference type="ARBA" id="ARBA00023274"/>
    </source>
</evidence>
<keyword evidence="6" id="KW-0694">RNA-binding</keyword>
<evidence type="ECO:0000256" key="3">
    <source>
        <dbReference type="ARBA" id="ARBA00022980"/>
    </source>
</evidence>
<dbReference type="SUPFAM" id="SSF160369">
    <property type="entry name" value="Ribosomal protein L10-like"/>
    <property type="match status" value="1"/>
</dbReference>
<name>A0ABQ5Z7M8_9SPHN</name>
<evidence type="ECO:0000313" key="8">
    <source>
        <dbReference type="Proteomes" id="UP001156703"/>
    </source>
</evidence>
<dbReference type="InterPro" id="IPR022973">
    <property type="entry name" value="Ribosomal_uL10_bac"/>
</dbReference>
<sequence length="175" mass="18355">MFGVGMDRNEKADLVAELKQVFSETSVVVVTRNLGLTVAQSTDLRLRMRDAGAQFKVAKNRLALIALDGTRYQPIGELLKGPTALATSIDPVAAAKVAVDFAKTTDKFEVLGGAMGDTVLDLAGVKALAELPSLDELRGTLIGLIQAPASKIARTINEPGAMLARVFGAYAAEAA</sequence>
<dbReference type="PROSITE" id="PS01109">
    <property type="entry name" value="RIBOSOMAL_L10"/>
    <property type="match status" value="1"/>
</dbReference>
<proteinExistence type="inferred from homology"/>
<dbReference type="CDD" id="cd05797">
    <property type="entry name" value="Ribosomal_L10"/>
    <property type="match status" value="1"/>
</dbReference>
<evidence type="ECO:0000256" key="2">
    <source>
        <dbReference type="ARBA" id="ARBA00008889"/>
    </source>
</evidence>
<keyword evidence="3 6" id="KW-0689">Ribosomal protein</keyword>
<comment type="similarity">
    <text evidence="2 6">Belongs to the universal ribosomal protein uL10 family.</text>
</comment>
<dbReference type="Proteomes" id="UP001156703">
    <property type="component" value="Unassembled WGS sequence"/>
</dbReference>
<dbReference type="GO" id="GO:0005840">
    <property type="term" value="C:ribosome"/>
    <property type="evidence" value="ECO:0007669"/>
    <property type="project" value="UniProtKB-KW"/>
</dbReference>
<comment type="subunit">
    <text evidence="6">Part of the ribosomal stalk of the 50S ribosomal subunit. The N-terminus interacts with L11 and the large rRNA to form the base of the stalk. The C-terminus forms an elongated spine to which L12 dimers bind in a sequential fashion forming a multimeric L10(L12)X complex.</text>
</comment>
<dbReference type="EMBL" id="BSOO01000009">
    <property type="protein sequence ID" value="GLR47446.1"/>
    <property type="molecule type" value="Genomic_DNA"/>
</dbReference>
<dbReference type="InterPro" id="IPR001790">
    <property type="entry name" value="Ribosomal_uL10"/>
</dbReference>
<evidence type="ECO:0000256" key="5">
    <source>
        <dbReference type="ARBA" id="ARBA00035202"/>
    </source>
</evidence>
<dbReference type="InterPro" id="IPR002363">
    <property type="entry name" value="Ribosomal_uL10_CS_bac"/>
</dbReference>
<keyword evidence="4 6" id="KW-0687">Ribonucleoprotein</keyword>
<evidence type="ECO:0000256" key="6">
    <source>
        <dbReference type="HAMAP-Rule" id="MF_00362"/>
    </source>
</evidence>
<dbReference type="Pfam" id="PF00466">
    <property type="entry name" value="Ribosomal_L10"/>
    <property type="match status" value="1"/>
</dbReference>
<dbReference type="PANTHER" id="PTHR11560">
    <property type="entry name" value="39S RIBOSOMAL PROTEIN L10, MITOCHONDRIAL"/>
    <property type="match status" value="1"/>
</dbReference>
<dbReference type="InterPro" id="IPR043141">
    <property type="entry name" value="Ribosomal_uL10-like_sf"/>
</dbReference>
<reference evidence="8" key="1">
    <citation type="journal article" date="2019" name="Int. J. Syst. Evol. Microbiol.">
        <title>The Global Catalogue of Microorganisms (GCM) 10K type strain sequencing project: providing services to taxonomists for standard genome sequencing and annotation.</title>
        <authorList>
            <consortium name="The Broad Institute Genomics Platform"/>
            <consortium name="The Broad Institute Genome Sequencing Center for Infectious Disease"/>
            <person name="Wu L."/>
            <person name="Ma J."/>
        </authorList>
    </citation>
    <scope>NUCLEOTIDE SEQUENCE [LARGE SCALE GENOMIC DNA]</scope>
    <source>
        <strain evidence="8">NBRC 102146</strain>
    </source>
</reference>
<dbReference type="InterPro" id="IPR047865">
    <property type="entry name" value="Ribosomal_uL10_bac_type"/>
</dbReference>
<dbReference type="Gene3D" id="6.10.250.290">
    <property type="match status" value="1"/>
</dbReference>
<evidence type="ECO:0000313" key="7">
    <source>
        <dbReference type="EMBL" id="GLR47446.1"/>
    </source>
</evidence>
<evidence type="ECO:0000256" key="1">
    <source>
        <dbReference type="ARBA" id="ARBA00002633"/>
    </source>
</evidence>
<organism evidence="7 8">
    <name type="scientific">Sphingomonas astaxanthinifaciens DSM 22298</name>
    <dbReference type="NCBI Taxonomy" id="1123267"/>
    <lineage>
        <taxon>Bacteria</taxon>
        <taxon>Pseudomonadati</taxon>
        <taxon>Pseudomonadota</taxon>
        <taxon>Alphaproteobacteria</taxon>
        <taxon>Sphingomonadales</taxon>
        <taxon>Sphingomonadaceae</taxon>
        <taxon>Sphingomonas</taxon>
    </lineage>
</organism>
<comment type="caution">
    <text evidence="7">The sequence shown here is derived from an EMBL/GenBank/DDBJ whole genome shotgun (WGS) entry which is preliminary data.</text>
</comment>
<keyword evidence="6" id="KW-0699">rRNA-binding</keyword>